<keyword evidence="3 5" id="KW-1133">Transmembrane helix</keyword>
<evidence type="ECO:0000256" key="1">
    <source>
        <dbReference type="ARBA" id="ARBA00004370"/>
    </source>
</evidence>
<name>A0A4S8KPJ7_DENBC</name>
<dbReference type="PANTHER" id="PTHR11863">
    <property type="entry name" value="STEROL DESATURASE"/>
    <property type="match status" value="1"/>
</dbReference>
<evidence type="ECO:0000259" key="6">
    <source>
        <dbReference type="Pfam" id="PF04116"/>
    </source>
</evidence>
<organism evidence="7 8">
    <name type="scientific">Dendrothele bispora (strain CBS 962.96)</name>
    <dbReference type="NCBI Taxonomy" id="1314807"/>
    <lineage>
        <taxon>Eukaryota</taxon>
        <taxon>Fungi</taxon>
        <taxon>Dikarya</taxon>
        <taxon>Basidiomycota</taxon>
        <taxon>Agaricomycotina</taxon>
        <taxon>Agaricomycetes</taxon>
        <taxon>Agaricomycetidae</taxon>
        <taxon>Agaricales</taxon>
        <taxon>Agaricales incertae sedis</taxon>
        <taxon>Dendrothele</taxon>
    </lineage>
</organism>
<evidence type="ECO:0000256" key="5">
    <source>
        <dbReference type="SAM" id="Phobius"/>
    </source>
</evidence>
<dbReference type="Pfam" id="PF04116">
    <property type="entry name" value="FA_hydroxylase"/>
    <property type="match status" value="1"/>
</dbReference>
<dbReference type="InterPro" id="IPR006694">
    <property type="entry name" value="Fatty_acid_hydroxylase"/>
</dbReference>
<dbReference type="GO" id="GO:0016020">
    <property type="term" value="C:membrane"/>
    <property type="evidence" value="ECO:0007669"/>
    <property type="project" value="UniProtKB-SubCell"/>
</dbReference>
<dbReference type="AlphaFoldDB" id="A0A4S8KPJ7"/>
<sequence length="256" mass="29613">MTSSNYTQTSCSLLNTNTSVCFPPTDVPFYYSSKPILVEGIADSILALAAPIIAYWVSSLLFHFLDISGWKWLDNTKKNLVSRTEVVIAVIFQQVVQTALGYVWFIIDTWQYFLHRFMHVNKWFYKRFHSWHHRLYVPYAFGALYNHPLEGFALDSLGAALAEYLTGMTTRQALVLFTVSTFKTVDDHCGYKLPFDPLQLMSGNNADYHDIHHQQIGIKSNFAQPFFIHWDVLLGTRMTREELELRRRKGKGEKAQ</sequence>
<dbReference type="GO" id="GO:0016491">
    <property type="term" value="F:oxidoreductase activity"/>
    <property type="evidence" value="ECO:0007669"/>
    <property type="project" value="InterPro"/>
</dbReference>
<dbReference type="Proteomes" id="UP000297245">
    <property type="component" value="Unassembled WGS sequence"/>
</dbReference>
<reference evidence="7 8" key="1">
    <citation type="journal article" date="2019" name="Nat. Ecol. Evol.">
        <title>Megaphylogeny resolves global patterns of mushroom evolution.</title>
        <authorList>
            <person name="Varga T."/>
            <person name="Krizsan K."/>
            <person name="Foldi C."/>
            <person name="Dima B."/>
            <person name="Sanchez-Garcia M."/>
            <person name="Sanchez-Ramirez S."/>
            <person name="Szollosi G.J."/>
            <person name="Szarkandi J.G."/>
            <person name="Papp V."/>
            <person name="Albert L."/>
            <person name="Andreopoulos W."/>
            <person name="Angelini C."/>
            <person name="Antonin V."/>
            <person name="Barry K.W."/>
            <person name="Bougher N.L."/>
            <person name="Buchanan P."/>
            <person name="Buyck B."/>
            <person name="Bense V."/>
            <person name="Catcheside P."/>
            <person name="Chovatia M."/>
            <person name="Cooper J."/>
            <person name="Damon W."/>
            <person name="Desjardin D."/>
            <person name="Finy P."/>
            <person name="Geml J."/>
            <person name="Haridas S."/>
            <person name="Hughes K."/>
            <person name="Justo A."/>
            <person name="Karasinski D."/>
            <person name="Kautmanova I."/>
            <person name="Kiss B."/>
            <person name="Kocsube S."/>
            <person name="Kotiranta H."/>
            <person name="LaButti K.M."/>
            <person name="Lechner B.E."/>
            <person name="Liimatainen K."/>
            <person name="Lipzen A."/>
            <person name="Lukacs Z."/>
            <person name="Mihaltcheva S."/>
            <person name="Morgado L.N."/>
            <person name="Niskanen T."/>
            <person name="Noordeloos M.E."/>
            <person name="Ohm R.A."/>
            <person name="Ortiz-Santana B."/>
            <person name="Ovrebo C."/>
            <person name="Racz N."/>
            <person name="Riley R."/>
            <person name="Savchenko A."/>
            <person name="Shiryaev A."/>
            <person name="Soop K."/>
            <person name="Spirin V."/>
            <person name="Szebenyi C."/>
            <person name="Tomsovsky M."/>
            <person name="Tulloss R.E."/>
            <person name="Uehling J."/>
            <person name="Grigoriev I.V."/>
            <person name="Vagvolgyi C."/>
            <person name="Papp T."/>
            <person name="Martin F.M."/>
            <person name="Miettinen O."/>
            <person name="Hibbett D.S."/>
            <person name="Nagy L.G."/>
        </authorList>
    </citation>
    <scope>NUCLEOTIDE SEQUENCE [LARGE SCALE GENOMIC DNA]</scope>
    <source>
        <strain evidence="7 8">CBS 962.96</strain>
    </source>
</reference>
<dbReference type="GO" id="GO:0005506">
    <property type="term" value="F:iron ion binding"/>
    <property type="evidence" value="ECO:0007669"/>
    <property type="project" value="InterPro"/>
</dbReference>
<evidence type="ECO:0000313" key="8">
    <source>
        <dbReference type="Proteomes" id="UP000297245"/>
    </source>
</evidence>
<accession>A0A4S8KPJ7</accession>
<evidence type="ECO:0000313" key="7">
    <source>
        <dbReference type="EMBL" id="THU77503.1"/>
    </source>
</evidence>
<protein>
    <recommendedName>
        <fullName evidence="6">Fatty acid hydroxylase domain-containing protein</fullName>
    </recommendedName>
</protein>
<dbReference type="EMBL" id="ML180419">
    <property type="protein sequence ID" value="THU77503.1"/>
    <property type="molecule type" value="Genomic_DNA"/>
</dbReference>
<keyword evidence="2 5" id="KW-0812">Transmembrane</keyword>
<feature type="domain" description="Fatty acid hydroxylase" evidence="6">
    <location>
        <begin position="103"/>
        <end position="236"/>
    </location>
</feature>
<keyword evidence="8" id="KW-1185">Reference proteome</keyword>
<feature type="transmembrane region" description="Helical" evidence="5">
    <location>
        <begin position="45"/>
        <end position="65"/>
    </location>
</feature>
<proteinExistence type="predicted"/>
<dbReference type="InterPro" id="IPR050307">
    <property type="entry name" value="Sterol_Desaturase_Related"/>
</dbReference>
<dbReference type="GO" id="GO:0008610">
    <property type="term" value="P:lipid biosynthetic process"/>
    <property type="evidence" value="ECO:0007669"/>
    <property type="project" value="InterPro"/>
</dbReference>
<evidence type="ECO:0000256" key="4">
    <source>
        <dbReference type="ARBA" id="ARBA00023136"/>
    </source>
</evidence>
<evidence type="ECO:0000256" key="2">
    <source>
        <dbReference type="ARBA" id="ARBA00022692"/>
    </source>
</evidence>
<gene>
    <name evidence="7" type="ORF">K435DRAFT_832427</name>
</gene>
<dbReference type="OrthoDB" id="408954at2759"/>
<keyword evidence="4 5" id="KW-0472">Membrane</keyword>
<evidence type="ECO:0000256" key="3">
    <source>
        <dbReference type="ARBA" id="ARBA00022989"/>
    </source>
</evidence>
<comment type="subcellular location">
    <subcellularLocation>
        <location evidence="1">Membrane</location>
    </subcellularLocation>
</comment>
<feature type="transmembrane region" description="Helical" evidence="5">
    <location>
        <begin position="86"/>
        <end position="107"/>
    </location>
</feature>